<proteinExistence type="predicted"/>
<evidence type="ECO:0000313" key="1">
    <source>
        <dbReference type="Ensembl" id="ENSSBOP00000017539.1"/>
    </source>
</evidence>
<dbReference type="Proteomes" id="UP000233220">
    <property type="component" value="Unplaced"/>
</dbReference>
<reference evidence="1" key="2">
    <citation type="submission" date="2025-09" db="UniProtKB">
        <authorList>
            <consortium name="Ensembl"/>
        </authorList>
    </citation>
    <scope>IDENTIFICATION</scope>
</reference>
<dbReference type="GeneTree" id="ENSGT00940000153311"/>
<name>A0A2K6TD20_SAIBB</name>
<protein>
    <submittedName>
        <fullName evidence="1">Uncharacterized protein</fullName>
    </submittedName>
</protein>
<organism evidence="1 2">
    <name type="scientific">Saimiri boliviensis boliviensis</name>
    <name type="common">Bolivian squirrel monkey</name>
    <dbReference type="NCBI Taxonomy" id="39432"/>
    <lineage>
        <taxon>Eukaryota</taxon>
        <taxon>Metazoa</taxon>
        <taxon>Chordata</taxon>
        <taxon>Craniata</taxon>
        <taxon>Vertebrata</taxon>
        <taxon>Euteleostomi</taxon>
        <taxon>Mammalia</taxon>
        <taxon>Eutheria</taxon>
        <taxon>Euarchontoglires</taxon>
        <taxon>Primates</taxon>
        <taxon>Haplorrhini</taxon>
        <taxon>Platyrrhini</taxon>
        <taxon>Cebidae</taxon>
        <taxon>Saimiriinae</taxon>
        <taxon>Saimiri</taxon>
    </lineage>
</organism>
<dbReference type="AlphaFoldDB" id="A0A2K6TD20"/>
<dbReference type="Ensembl" id="ENSSBOT00000034352.1">
    <property type="protein sequence ID" value="ENSSBOP00000017539.1"/>
    <property type="gene ID" value="ENSSBOG00000025398.1"/>
</dbReference>
<keyword evidence="2" id="KW-1185">Reference proteome</keyword>
<evidence type="ECO:0000313" key="2">
    <source>
        <dbReference type="Proteomes" id="UP000233220"/>
    </source>
</evidence>
<sequence>MGVQVETISPGEGRTFPKRGQTCVVSCPDECGSESQTDCISRLCLRHHPTMCHSHLRCGASKTGMSGMASSLSSLFLDLPWRDLVPPDMCT</sequence>
<reference evidence="1" key="1">
    <citation type="submission" date="2025-08" db="UniProtKB">
        <authorList>
            <consortium name="Ensembl"/>
        </authorList>
    </citation>
    <scope>IDENTIFICATION</scope>
</reference>
<accession>A0A2K6TD20</accession>